<organism evidence="2 3">
    <name type="scientific">Phytoactinopolyspora alkaliphila</name>
    <dbReference type="NCBI Taxonomy" id="1783498"/>
    <lineage>
        <taxon>Bacteria</taxon>
        <taxon>Bacillati</taxon>
        <taxon>Actinomycetota</taxon>
        <taxon>Actinomycetes</taxon>
        <taxon>Jiangellales</taxon>
        <taxon>Jiangellaceae</taxon>
        <taxon>Phytoactinopolyspora</taxon>
    </lineage>
</organism>
<comment type="caution">
    <text evidence="2">The sequence shown here is derived from an EMBL/GenBank/DDBJ whole genome shotgun (WGS) entry which is preliminary data.</text>
</comment>
<dbReference type="InterPro" id="IPR024083">
    <property type="entry name" value="Fumarase/histidase_N"/>
</dbReference>
<evidence type="ECO:0000313" key="3">
    <source>
        <dbReference type="Proteomes" id="UP000469185"/>
    </source>
</evidence>
<accession>A0A6N9YP46</accession>
<sequence>MTLDELISVADGASVELTVDAIERIAESRRVLDEAIARGEAIYGVTTSVGHARDERLPLADLRAWQPVLVEMHVGAMGPPLPAQRIRAGMAARLNGFARGGAGVSVAVAESLAALLNHRIHPLIPRDGSVGAGDLGQLALVARVLLGRGDVEMDGRQLSAAEALQAADLAPVTLEPKDALALMSSNALSVGYGALLVRRLDRLLTLADLIVATSMQAVHANPSVVESAVASARGSKGQEITSERIRRALSGGSQADAATGLSVQDPLSFRVVPQVHGACRDVLMAAADAVVAELNAASDNPLVDVASRRVLSNGNFHPMNVALAAESLRVALGHVGLLSERRMGHLWDTAVTSLGTPGADATGPPLADGAPPAFAGLGLRYPAAARYTRLRHLAQPVTLDVPPLDLAIEDHASNAAEALTMTEQAAGIVEDLLVVELLIAVTLLGPVVPDRLGTGTRQLVAALHEELGRIPTGTLPGDVHRRVTELLRKRFAGSS</sequence>
<keyword evidence="3" id="KW-1185">Reference proteome</keyword>
<reference evidence="2 3" key="1">
    <citation type="submission" date="2020-02" db="EMBL/GenBank/DDBJ databases">
        <authorList>
            <person name="Li X.-J."/>
            <person name="Feng X.-M."/>
        </authorList>
    </citation>
    <scope>NUCLEOTIDE SEQUENCE [LARGE SCALE GENOMIC DNA]</scope>
    <source>
        <strain evidence="2 3">CGMCC 4.7225</strain>
    </source>
</reference>
<evidence type="ECO:0000256" key="1">
    <source>
        <dbReference type="ARBA" id="ARBA00023239"/>
    </source>
</evidence>
<dbReference type="Gene3D" id="1.10.275.10">
    <property type="entry name" value="Fumarase/aspartase (N-terminal domain)"/>
    <property type="match status" value="1"/>
</dbReference>
<keyword evidence="1 2" id="KW-0456">Lyase</keyword>
<name>A0A6N9YP46_9ACTN</name>
<dbReference type="Gene3D" id="1.20.200.10">
    <property type="entry name" value="Fumarase/aspartase (Central domain)"/>
    <property type="match status" value="1"/>
</dbReference>
<dbReference type="Proteomes" id="UP000469185">
    <property type="component" value="Unassembled WGS sequence"/>
</dbReference>
<protein>
    <submittedName>
        <fullName evidence="2">Aromatic amino acid lyase</fullName>
    </submittedName>
</protein>
<dbReference type="RefSeq" id="WP_163819376.1">
    <property type="nucleotide sequence ID" value="NZ_JAAGOB010000007.1"/>
</dbReference>
<dbReference type="InterPro" id="IPR008948">
    <property type="entry name" value="L-Aspartase-like"/>
</dbReference>
<dbReference type="InterPro" id="IPR001106">
    <property type="entry name" value="Aromatic_Lyase"/>
</dbReference>
<dbReference type="GO" id="GO:0016841">
    <property type="term" value="F:ammonia-lyase activity"/>
    <property type="evidence" value="ECO:0007669"/>
    <property type="project" value="UniProtKB-ARBA"/>
</dbReference>
<dbReference type="Pfam" id="PF00221">
    <property type="entry name" value="Lyase_aromatic"/>
    <property type="match status" value="1"/>
</dbReference>
<dbReference type="CDD" id="cd00332">
    <property type="entry name" value="PAL-HAL"/>
    <property type="match status" value="1"/>
</dbReference>
<proteinExistence type="predicted"/>
<dbReference type="SUPFAM" id="SSF48557">
    <property type="entry name" value="L-aspartase-like"/>
    <property type="match status" value="1"/>
</dbReference>
<dbReference type="EMBL" id="JAAGOB010000007">
    <property type="protein sequence ID" value="NED96599.1"/>
    <property type="molecule type" value="Genomic_DNA"/>
</dbReference>
<gene>
    <name evidence="2" type="ORF">G1H11_14910</name>
</gene>
<evidence type="ECO:0000313" key="2">
    <source>
        <dbReference type="EMBL" id="NED96599.1"/>
    </source>
</evidence>
<dbReference type="AlphaFoldDB" id="A0A6N9YP46"/>
<dbReference type="PANTHER" id="PTHR10362">
    <property type="entry name" value="HISTIDINE AMMONIA-LYASE"/>
    <property type="match status" value="1"/>
</dbReference>